<feature type="domain" description="Alpha-N-acetylglucosaminidase tim-barrel" evidence="1">
    <location>
        <begin position="1"/>
        <end position="91"/>
    </location>
</feature>
<dbReference type="AlphaFoldDB" id="A0A131ZU16"/>
<accession>A0A131ZU16</accession>
<dbReference type="OrthoDB" id="64736at2759"/>
<gene>
    <name evidence="2" type="ORF">QR98_0006950</name>
</gene>
<sequence>MPQAKITQLTDWNRFGTKFSHTYFLEPENSEFIQVGSVFLDEYRKVYGTDHFYNIDLFNEETPSSSQIDYLRQCGKNVYKAIQSIDSEGIWY</sequence>
<dbReference type="Proteomes" id="UP000616769">
    <property type="component" value="Unassembled WGS sequence"/>
</dbReference>
<evidence type="ECO:0000259" key="1">
    <source>
        <dbReference type="Pfam" id="PF05089"/>
    </source>
</evidence>
<dbReference type="PANTHER" id="PTHR12872">
    <property type="entry name" value="ALPHA-N-ACETYLGLUCOSAMINIDASE"/>
    <property type="match status" value="1"/>
</dbReference>
<dbReference type="PANTHER" id="PTHR12872:SF1">
    <property type="entry name" value="ALPHA-N-ACETYLGLUCOSAMINIDASE"/>
    <property type="match status" value="1"/>
</dbReference>
<dbReference type="InterPro" id="IPR024733">
    <property type="entry name" value="NAGLU_tim-barrel"/>
</dbReference>
<comment type="caution">
    <text evidence="2">The sequence shown here is derived from an EMBL/GenBank/DDBJ whole genome shotgun (WGS) entry which is preliminary data.</text>
</comment>
<evidence type="ECO:0000313" key="3">
    <source>
        <dbReference type="Proteomes" id="UP000616769"/>
    </source>
</evidence>
<dbReference type="VEuPathDB" id="VectorBase:SSCA004558"/>
<name>A0A131ZU16_SARSC</name>
<reference evidence="2 3" key="1">
    <citation type="journal article" date="2015" name="Parasit. Vectors">
        <title>Draft genome of the scabies mite.</title>
        <authorList>
            <person name="Rider S.D.Jr."/>
            <person name="Morgan M.S."/>
            <person name="Arlian L.G."/>
        </authorList>
    </citation>
    <scope>NUCLEOTIDE SEQUENCE [LARGE SCALE GENOMIC DNA]</scope>
    <source>
        <strain evidence="2">Arlian Lab</strain>
    </source>
</reference>
<dbReference type="InterPro" id="IPR007781">
    <property type="entry name" value="NAGLU"/>
</dbReference>
<dbReference type="EMBL" id="JXLN01001446">
    <property type="protein sequence ID" value="KPM02286.1"/>
    <property type="molecule type" value="Genomic_DNA"/>
</dbReference>
<protein>
    <submittedName>
        <fullName evidence="2">Alpha-N-acetylglucosaminidase-like protein 2</fullName>
    </submittedName>
</protein>
<proteinExistence type="predicted"/>
<organism evidence="2 3">
    <name type="scientific">Sarcoptes scabiei</name>
    <name type="common">Itch mite</name>
    <name type="synonym">Acarus scabiei</name>
    <dbReference type="NCBI Taxonomy" id="52283"/>
    <lineage>
        <taxon>Eukaryota</taxon>
        <taxon>Metazoa</taxon>
        <taxon>Ecdysozoa</taxon>
        <taxon>Arthropoda</taxon>
        <taxon>Chelicerata</taxon>
        <taxon>Arachnida</taxon>
        <taxon>Acari</taxon>
        <taxon>Acariformes</taxon>
        <taxon>Sarcoptiformes</taxon>
        <taxon>Astigmata</taxon>
        <taxon>Psoroptidia</taxon>
        <taxon>Sarcoptoidea</taxon>
        <taxon>Sarcoptidae</taxon>
        <taxon>Sarcoptinae</taxon>
        <taxon>Sarcoptes</taxon>
    </lineage>
</organism>
<evidence type="ECO:0000313" key="2">
    <source>
        <dbReference type="EMBL" id="KPM02286.1"/>
    </source>
</evidence>
<dbReference type="Pfam" id="PF05089">
    <property type="entry name" value="NAGLU"/>
    <property type="match status" value="1"/>
</dbReference>
<dbReference type="Gene3D" id="3.20.20.80">
    <property type="entry name" value="Glycosidases"/>
    <property type="match status" value="1"/>
</dbReference>